<proteinExistence type="predicted"/>
<dbReference type="KEGG" id="sper:EW093_02530"/>
<dbReference type="AlphaFoldDB" id="A0A5C1Q980"/>
<name>A0A5C1Q980_9SPIO</name>
<organism evidence="1 2">
    <name type="scientific">Thiospirochaeta perfilievii</name>
    <dbReference type="NCBI Taxonomy" id="252967"/>
    <lineage>
        <taxon>Bacteria</taxon>
        <taxon>Pseudomonadati</taxon>
        <taxon>Spirochaetota</taxon>
        <taxon>Spirochaetia</taxon>
        <taxon>Spirochaetales</taxon>
        <taxon>Spirochaetaceae</taxon>
        <taxon>Thiospirochaeta</taxon>
    </lineage>
</organism>
<dbReference type="OrthoDB" id="354488at2"/>
<dbReference type="RefSeq" id="WP_149566878.1">
    <property type="nucleotide sequence ID" value="NZ_CP035807.1"/>
</dbReference>
<evidence type="ECO:0000313" key="1">
    <source>
        <dbReference type="EMBL" id="QEN03620.1"/>
    </source>
</evidence>
<reference evidence="1 2" key="2">
    <citation type="submission" date="2019-09" db="EMBL/GenBank/DDBJ databases">
        <title>Complete Genome Sequence and Methylome Analysis of free living Spirochaetas.</title>
        <authorList>
            <person name="Leshcheva N."/>
            <person name="Mikheeva N."/>
        </authorList>
    </citation>
    <scope>NUCLEOTIDE SEQUENCE [LARGE SCALE GENOMIC DNA]</scope>
    <source>
        <strain evidence="1 2">P</strain>
    </source>
</reference>
<dbReference type="EMBL" id="CP035807">
    <property type="protein sequence ID" value="QEN03620.1"/>
    <property type="molecule type" value="Genomic_DNA"/>
</dbReference>
<accession>A0A5C1Q980</accession>
<protein>
    <submittedName>
        <fullName evidence="1">Uncharacterized protein</fullName>
    </submittedName>
</protein>
<evidence type="ECO:0000313" key="2">
    <source>
        <dbReference type="Proteomes" id="UP000323824"/>
    </source>
</evidence>
<sequence length="420" mass="48690">MKGFLFGIFTLTFLTTGLVSQTLNREWEMLTNSGVYENYEIREKHRAVILSKTFEAVNAPKRVFSQTESDVNVRFEVRKTADAFYLMFLNEFEGRFPVWSSGSYIIKKDTLTGEFLQAKIFMYNDEESFIRIYPEFGRSRLDFHLFGKQIYNGVMIPLPFEKLILLPLSKIVSLTKNKIPWEDLFTDISFSEWKDVKEFSNTIQIESKDLGDADDGAINTNGEYVYIETLEPQVGESGLNCSGFSKWTVDNLYQKITGSILPIEPLKKKLYNLRGNSWSNRAEEARDPYFGLDWTRNLAFYYRKALYPKQDISLLSCDINYTPYFSYKENVGYEIDEIPAVLFLAAIKNPGRIYLGSVNTPFGDTNILRQHVHVVVLFPYFDTNGKFVIDVVERQTVTGIDSLKRRYKGEFMHLVHVELN</sequence>
<keyword evidence="2" id="KW-1185">Reference proteome</keyword>
<gene>
    <name evidence="1" type="ORF">EW093_02530</name>
</gene>
<dbReference type="Proteomes" id="UP000323824">
    <property type="component" value="Chromosome"/>
</dbReference>
<reference evidence="1 2" key="1">
    <citation type="submission" date="2019-02" db="EMBL/GenBank/DDBJ databases">
        <authorList>
            <person name="Fomenkov A."/>
            <person name="Dubinina G."/>
            <person name="Grabovich M."/>
            <person name="Vincze T."/>
            <person name="Roberts R.J."/>
        </authorList>
    </citation>
    <scope>NUCLEOTIDE SEQUENCE [LARGE SCALE GENOMIC DNA]</scope>
    <source>
        <strain evidence="1 2">P</strain>
    </source>
</reference>